<protein>
    <submittedName>
        <fullName evidence="1">Uncharacterized protein</fullName>
    </submittedName>
</protein>
<name>A0ACC6TL66_9MICC</name>
<reference evidence="1" key="1">
    <citation type="submission" date="2024-06" db="EMBL/GenBank/DDBJ databases">
        <title>Genomic Encyclopedia of Type Strains, Phase IV (KMG-IV): sequencing the most valuable type-strain genomes for metagenomic binning, comparative biology and taxonomic classification.</title>
        <authorList>
            <person name="Goeker M."/>
        </authorList>
    </citation>
    <scope>NUCLEOTIDE SEQUENCE</scope>
    <source>
        <strain evidence="1">SJCon</strain>
    </source>
</reference>
<dbReference type="Proteomes" id="UP001549207">
    <property type="component" value="Unassembled WGS sequence"/>
</dbReference>
<organism evidence="1 2">
    <name type="scientific">Arthrobacter nitrophenolicus</name>
    <dbReference type="NCBI Taxonomy" id="683150"/>
    <lineage>
        <taxon>Bacteria</taxon>
        <taxon>Bacillati</taxon>
        <taxon>Actinomycetota</taxon>
        <taxon>Actinomycetes</taxon>
        <taxon>Micrococcales</taxon>
        <taxon>Micrococcaceae</taxon>
        <taxon>Arthrobacter</taxon>
    </lineage>
</organism>
<gene>
    <name evidence="1" type="ORF">ABIC98_004108</name>
</gene>
<accession>A0ACC6TL66</accession>
<dbReference type="EMBL" id="JBEPNJ010000034">
    <property type="protein sequence ID" value="MET3774432.1"/>
    <property type="molecule type" value="Genomic_DNA"/>
</dbReference>
<evidence type="ECO:0000313" key="2">
    <source>
        <dbReference type="Proteomes" id="UP001549207"/>
    </source>
</evidence>
<sequence length="257" mass="29126">MTLAPLPVPTRLTHGEGIDNYASRHAQRNGTTVEQIEKALREAGILPPSRSRRHPERIQAWKQLGKLDGRAFDQRSTLHGHPILERALCLRCAAGTQRVGRTLTVGWVCIAHRRWIGHNQLDIRALPELLAAERHFRSTLVSRGAHVGTPVMVTARECARAGITLSTLEERTTRAGTYDPEMLTYPETIKIARLITQTSFKNWFHDPAHPPEQQRDRMAREIASSIIPTGENRRLRSAERIEKALRKLSRLGINWMT</sequence>
<proteinExistence type="predicted"/>
<comment type="caution">
    <text evidence="1">The sequence shown here is derived from an EMBL/GenBank/DDBJ whole genome shotgun (WGS) entry which is preliminary data.</text>
</comment>
<keyword evidence="2" id="KW-1185">Reference proteome</keyword>
<evidence type="ECO:0000313" key="1">
    <source>
        <dbReference type="EMBL" id="MET3774432.1"/>
    </source>
</evidence>